<keyword evidence="2" id="KW-1185">Reference proteome</keyword>
<name>A0A916TFL2_9HYPH</name>
<organism evidence="1 2">
    <name type="scientific">Roseibium aquae</name>
    <dbReference type="NCBI Taxonomy" id="1323746"/>
    <lineage>
        <taxon>Bacteria</taxon>
        <taxon>Pseudomonadati</taxon>
        <taxon>Pseudomonadota</taxon>
        <taxon>Alphaproteobacteria</taxon>
        <taxon>Hyphomicrobiales</taxon>
        <taxon>Stappiaceae</taxon>
        <taxon>Roseibium</taxon>
    </lineage>
</organism>
<dbReference type="InterPro" id="IPR010297">
    <property type="entry name" value="DUF900_hydrolase"/>
</dbReference>
<dbReference type="InterPro" id="IPR029058">
    <property type="entry name" value="AB_hydrolase_fold"/>
</dbReference>
<reference evidence="1" key="1">
    <citation type="journal article" date="2014" name="Int. J. Syst. Evol. Microbiol.">
        <title>Complete genome sequence of Corynebacterium casei LMG S-19264T (=DSM 44701T), isolated from a smear-ripened cheese.</title>
        <authorList>
            <consortium name="US DOE Joint Genome Institute (JGI-PGF)"/>
            <person name="Walter F."/>
            <person name="Albersmeier A."/>
            <person name="Kalinowski J."/>
            <person name="Ruckert C."/>
        </authorList>
    </citation>
    <scope>NUCLEOTIDE SEQUENCE</scope>
    <source>
        <strain evidence="1">CGMCC 1.12426</strain>
    </source>
</reference>
<dbReference type="Proteomes" id="UP000605148">
    <property type="component" value="Unassembled WGS sequence"/>
</dbReference>
<dbReference type="RefSeq" id="WP_150495418.1">
    <property type="nucleotide sequence ID" value="NZ_BMFA01000003.1"/>
</dbReference>
<dbReference type="InterPro" id="IPR014586">
    <property type="entry name" value="UCP033909"/>
</dbReference>
<dbReference type="PANTHER" id="PTHR36513">
    <property type="entry name" value="ABC TRANSMEMBRANE TYPE-1 DOMAIN-CONTAINING PROTEIN"/>
    <property type="match status" value="1"/>
</dbReference>
<dbReference type="Gene3D" id="3.40.50.1820">
    <property type="entry name" value="alpha/beta hydrolase"/>
    <property type="match status" value="1"/>
</dbReference>
<evidence type="ECO:0000313" key="2">
    <source>
        <dbReference type="Proteomes" id="UP000605148"/>
    </source>
</evidence>
<dbReference type="OrthoDB" id="9797755at2"/>
<dbReference type="EMBL" id="BMFA01000003">
    <property type="protein sequence ID" value="GGB41774.1"/>
    <property type="molecule type" value="Genomic_DNA"/>
</dbReference>
<evidence type="ECO:0000313" key="1">
    <source>
        <dbReference type="EMBL" id="GGB41774.1"/>
    </source>
</evidence>
<comment type="caution">
    <text evidence="1">The sequence shown here is derived from an EMBL/GenBank/DDBJ whole genome shotgun (WGS) entry which is preliminary data.</text>
</comment>
<dbReference type="PANTHER" id="PTHR36513:SF1">
    <property type="entry name" value="TRANSMEMBRANE PROTEIN"/>
    <property type="match status" value="1"/>
</dbReference>
<gene>
    <name evidence="1" type="ORF">GCM10011316_12140</name>
</gene>
<protein>
    <recommendedName>
        <fullName evidence="3">Esterase/lipase superfamily enzyme</fullName>
    </recommendedName>
</protein>
<dbReference type="PIRSF" id="PIRSF033909">
    <property type="entry name" value="UCP033909"/>
    <property type="match status" value="1"/>
</dbReference>
<sequence>MPIQLVQFVPPGSVPPGHRCGKVINRWRLLAAILMCLIVAACGTRPGEGALAINTAPAPEARVHDILIATTRARDDRPDTYFNGERREAGLDFAEAQISVPPNHQPGKIEWPATFPGDPQTEFVARGASYIDSEAAFTTRLNNSLAQRPKGERTIFIFIHGYNTNFAEGLYRFTQFIHDAEFPGVPLLFTWASRGQLQDYVYDLNSAAIARDSLERTVRIAAESKAENIVIMAHSMGNWLLLETGARVPRQERDKLMRKVDHVVMAAPDIDIDLFKAQLRRMGKPETPYIVVVSRDDRALRASRAIAGGKERVGAYSNDEELAELGAVVVDLTGLKGDDAANHGKFAQLAEFTPELRSALFQANVTEIHPNQGDALTSAGSNLGAFVGSTAQIAVTLPITLITAPIALATGNR</sequence>
<reference evidence="1" key="2">
    <citation type="submission" date="2020-09" db="EMBL/GenBank/DDBJ databases">
        <authorList>
            <person name="Sun Q."/>
            <person name="Zhou Y."/>
        </authorList>
    </citation>
    <scope>NUCLEOTIDE SEQUENCE</scope>
    <source>
        <strain evidence="1">CGMCC 1.12426</strain>
    </source>
</reference>
<accession>A0A916TFL2</accession>
<evidence type="ECO:0008006" key="3">
    <source>
        <dbReference type="Google" id="ProtNLM"/>
    </source>
</evidence>
<dbReference type="AlphaFoldDB" id="A0A916TFL2"/>
<proteinExistence type="predicted"/>
<dbReference type="SUPFAM" id="SSF53474">
    <property type="entry name" value="alpha/beta-Hydrolases"/>
    <property type="match status" value="1"/>
</dbReference>
<dbReference type="Pfam" id="PF05990">
    <property type="entry name" value="DUF900"/>
    <property type="match status" value="1"/>
</dbReference>